<reference evidence="15" key="1">
    <citation type="submission" date="2019-08" db="EMBL/GenBank/DDBJ databases">
        <title>The improved chromosome-level genome for the pearl oyster Pinctada fucata martensii using PacBio sequencing and Hi-C.</title>
        <authorList>
            <person name="Zheng Z."/>
        </authorList>
    </citation>
    <scope>NUCLEOTIDE SEQUENCE</scope>
    <source>
        <strain evidence="15">ZZ-2019</strain>
        <tissue evidence="15">Adductor muscle</tissue>
    </source>
</reference>
<keyword evidence="7" id="KW-0677">Repeat</keyword>
<feature type="domain" description="TIR" evidence="14">
    <location>
        <begin position="598"/>
        <end position="737"/>
    </location>
</feature>
<feature type="transmembrane region" description="Helical" evidence="13">
    <location>
        <begin position="12"/>
        <end position="31"/>
    </location>
</feature>
<dbReference type="AlphaFoldDB" id="A0AA89BQ03"/>
<evidence type="ECO:0000256" key="9">
    <source>
        <dbReference type="ARBA" id="ARBA00022989"/>
    </source>
</evidence>
<keyword evidence="5 13" id="KW-0812">Transmembrane</keyword>
<evidence type="ECO:0000256" key="5">
    <source>
        <dbReference type="ARBA" id="ARBA00022692"/>
    </source>
</evidence>
<dbReference type="PIRSF" id="PIRSF037595">
    <property type="entry name" value="Toll-like_receptor"/>
    <property type="match status" value="1"/>
</dbReference>
<evidence type="ECO:0000256" key="4">
    <source>
        <dbReference type="ARBA" id="ARBA00022614"/>
    </source>
</evidence>
<dbReference type="SUPFAM" id="SSF52058">
    <property type="entry name" value="L domain-like"/>
    <property type="match status" value="2"/>
</dbReference>
<accession>A0AA89BQ03</accession>
<evidence type="ECO:0000313" key="15">
    <source>
        <dbReference type="EMBL" id="KAK3083284.1"/>
    </source>
</evidence>
<comment type="caution">
    <text evidence="15">The sequence shown here is derived from an EMBL/GenBank/DDBJ whole genome shotgun (WGS) entry which is preliminary data.</text>
</comment>
<evidence type="ECO:0000256" key="8">
    <source>
        <dbReference type="ARBA" id="ARBA00022859"/>
    </source>
</evidence>
<proteinExistence type="inferred from homology"/>
<dbReference type="SMART" id="SM00369">
    <property type="entry name" value="LRR_TYP"/>
    <property type="match status" value="6"/>
</dbReference>
<evidence type="ECO:0000256" key="12">
    <source>
        <dbReference type="ARBA" id="ARBA00023180"/>
    </source>
</evidence>
<dbReference type="InterPro" id="IPR032675">
    <property type="entry name" value="LRR_dom_sf"/>
</dbReference>
<dbReference type="Pfam" id="PF01582">
    <property type="entry name" value="TIR"/>
    <property type="match status" value="1"/>
</dbReference>
<sequence>MISTGKGKIKTVTIYAGILLNITILMILAILCDGAEFQRKKLCKISEKRKTADCSGHGKNMSKIPDLPNFVQKLCLDSDNFVWITKNTFQPIYRNNISLVSLSVKSSRVHHIGKEAFSNLSSFSSLDLSFNPKLNVTSLKNSFDSLKSTKFETLTLSLMNWTARMLPQQFFISFSSKAIGLISLAHNNISSFPSSFLEGLQKLRRIDLSYNTFKACDKQLSTLKIAEEINLDHNSIFSCNVTHLPKRLKVLRLANNCIRKVPSFCSSTRQPLLPTLEILFLNENLISDLKQRSFACLPNLKKLHLKLNEIRHFRSRVFSNLPNLELLNLRQMKRKVTTVDKEAFSIPSLKKFLFDKNNFDFGSKENARRASFGNCTNLEEIDLSHNYMPKWSPETGLLLNGLKRLQTIHLNQVRWNVLPNNLFKMIPNVRKVDLSSNGITQLNSSLFLNESKIVHMNLESNRIAHVGPDTFPEVFWESIKVIDLSGNPFACDCQLLWFRDLLRQPKQSNVTFKRYPRGYSCLSPPERKGLKLANFNMTSEECQKKSELIIILATSGSFVVVGLLLTLAVYKGRWHIRYWIYLLRYKKNGYSRIIDGDFEFDGFIIYSDADSDFVHNTLLTKLEKENGYKMCVHFRDFEVGKIIVDNIVECMSQSRHALVVVSKQFCLSKWCKFELLVAQDRWLRNEGDPLIIVMLEEVDSQHMTQDLSALIQTTTYCSWTQSEVGQELFWEQLFNSFKKYG</sequence>
<dbReference type="InterPro" id="IPR003591">
    <property type="entry name" value="Leu-rich_rpt_typical-subtyp"/>
</dbReference>
<gene>
    <name evidence="15" type="ORF">FSP39_018500</name>
</gene>
<dbReference type="Proteomes" id="UP001186944">
    <property type="component" value="Unassembled WGS sequence"/>
</dbReference>
<dbReference type="PANTHER" id="PTHR24365">
    <property type="entry name" value="TOLL-LIKE RECEPTOR"/>
    <property type="match status" value="1"/>
</dbReference>
<evidence type="ECO:0000256" key="10">
    <source>
        <dbReference type="ARBA" id="ARBA00023136"/>
    </source>
</evidence>
<dbReference type="PROSITE" id="PS51450">
    <property type="entry name" value="LRR"/>
    <property type="match status" value="2"/>
</dbReference>
<dbReference type="SUPFAM" id="SSF52200">
    <property type="entry name" value="Toll/Interleukin receptor TIR domain"/>
    <property type="match status" value="1"/>
</dbReference>
<dbReference type="InterPro" id="IPR001611">
    <property type="entry name" value="Leu-rich_rpt"/>
</dbReference>
<evidence type="ECO:0000256" key="3">
    <source>
        <dbReference type="ARBA" id="ARBA00022588"/>
    </source>
</evidence>
<dbReference type="Pfam" id="PF13855">
    <property type="entry name" value="LRR_8"/>
    <property type="match status" value="3"/>
</dbReference>
<keyword evidence="10 13" id="KW-0472">Membrane</keyword>
<dbReference type="GO" id="GO:0002224">
    <property type="term" value="P:toll-like receptor signaling pathway"/>
    <property type="evidence" value="ECO:0007669"/>
    <property type="project" value="InterPro"/>
</dbReference>
<evidence type="ECO:0000256" key="7">
    <source>
        <dbReference type="ARBA" id="ARBA00022737"/>
    </source>
</evidence>
<evidence type="ECO:0000256" key="13">
    <source>
        <dbReference type="SAM" id="Phobius"/>
    </source>
</evidence>
<comment type="subcellular location">
    <subcellularLocation>
        <location evidence="1">Membrane</location>
        <topology evidence="1">Single-pass type I membrane protein</topology>
    </subcellularLocation>
</comment>
<dbReference type="GO" id="GO:0004888">
    <property type="term" value="F:transmembrane signaling receptor activity"/>
    <property type="evidence" value="ECO:0007669"/>
    <property type="project" value="InterPro"/>
</dbReference>
<name>A0AA89BQ03_PINIB</name>
<keyword evidence="8" id="KW-0391">Immunity</keyword>
<keyword evidence="6" id="KW-0732">Signal</keyword>
<feature type="transmembrane region" description="Helical" evidence="13">
    <location>
        <begin position="548"/>
        <end position="570"/>
    </location>
</feature>
<comment type="similarity">
    <text evidence="2">Belongs to the Toll-like receptor family.</text>
</comment>
<evidence type="ECO:0000256" key="1">
    <source>
        <dbReference type="ARBA" id="ARBA00004479"/>
    </source>
</evidence>
<dbReference type="EMBL" id="VSWD01000014">
    <property type="protein sequence ID" value="KAK3083284.1"/>
    <property type="molecule type" value="Genomic_DNA"/>
</dbReference>
<dbReference type="SMART" id="SM00082">
    <property type="entry name" value="LRRCT"/>
    <property type="match status" value="1"/>
</dbReference>
<dbReference type="PANTHER" id="PTHR24365:SF530">
    <property type="entry name" value="MSTPROX-RELATED"/>
    <property type="match status" value="1"/>
</dbReference>
<evidence type="ECO:0000256" key="11">
    <source>
        <dbReference type="ARBA" id="ARBA00023170"/>
    </source>
</evidence>
<keyword evidence="4" id="KW-0433">Leucine-rich repeat</keyword>
<dbReference type="PROSITE" id="PS50104">
    <property type="entry name" value="TIR"/>
    <property type="match status" value="1"/>
</dbReference>
<keyword evidence="16" id="KW-1185">Reference proteome</keyword>
<dbReference type="GO" id="GO:0045087">
    <property type="term" value="P:innate immune response"/>
    <property type="evidence" value="ECO:0007669"/>
    <property type="project" value="UniProtKB-KW"/>
</dbReference>
<evidence type="ECO:0000259" key="14">
    <source>
        <dbReference type="PROSITE" id="PS50104"/>
    </source>
</evidence>
<evidence type="ECO:0000256" key="6">
    <source>
        <dbReference type="ARBA" id="ARBA00022729"/>
    </source>
</evidence>
<evidence type="ECO:0000313" key="16">
    <source>
        <dbReference type="Proteomes" id="UP001186944"/>
    </source>
</evidence>
<keyword evidence="11" id="KW-0675">Receptor</keyword>
<keyword evidence="12" id="KW-0325">Glycoprotein</keyword>
<keyword evidence="3" id="KW-0399">Innate immunity</keyword>
<dbReference type="FunFam" id="3.40.50.10140:FF:000001">
    <property type="entry name" value="Toll-like receptor 2"/>
    <property type="match status" value="1"/>
</dbReference>
<dbReference type="InterPro" id="IPR035897">
    <property type="entry name" value="Toll_tir_struct_dom_sf"/>
</dbReference>
<organism evidence="15 16">
    <name type="scientific">Pinctada imbricata</name>
    <name type="common">Atlantic pearl-oyster</name>
    <name type="synonym">Pinctada martensii</name>
    <dbReference type="NCBI Taxonomy" id="66713"/>
    <lineage>
        <taxon>Eukaryota</taxon>
        <taxon>Metazoa</taxon>
        <taxon>Spiralia</taxon>
        <taxon>Lophotrochozoa</taxon>
        <taxon>Mollusca</taxon>
        <taxon>Bivalvia</taxon>
        <taxon>Autobranchia</taxon>
        <taxon>Pteriomorphia</taxon>
        <taxon>Pterioida</taxon>
        <taxon>Pterioidea</taxon>
        <taxon>Pteriidae</taxon>
        <taxon>Pinctada</taxon>
    </lineage>
</organism>
<dbReference type="GO" id="GO:0005886">
    <property type="term" value="C:plasma membrane"/>
    <property type="evidence" value="ECO:0007669"/>
    <property type="project" value="TreeGrafter"/>
</dbReference>
<evidence type="ECO:0000256" key="2">
    <source>
        <dbReference type="ARBA" id="ARBA00009634"/>
    </source>
</evidence>
<dbReference type="InterPro" id="IPR000157">
    <property type="entry name" value="TIR_dom"/>
</dbReference>
<dbReference type="PRINTS" id="PR01537">
    <property type="entry name" value="INTRLKN1R1F"/>
</dbReference>
<dbReference type="SMART" id="SM00255">
    <property type="entry name" value="TIR"/>
    <property type="match status" value="1"/>
</dbReference>
<dbReference type="InterPro" id="IPR017241">
    <property type="entry name" value="Toll-like_receptor"/>
</dbReference>
<dbReference type="InterPro" id="IPR000483">
    <property type="entry name" value="Cys-rich_flank_reg_C"/>
</dbReference>
<dbReference type="Gene3D" id="3.80.10.10">
    <property type="entry name" value="Ribonuclease Inhibitor"/>
    <property type="match status" value="3"/>
</dbReference>
<protein>
    <recommendedName>
        <fullName evidence="14">TIR domain-containing protein</fullName>
    </recommendedName>
</protein>
<keyword evidence="9 13" id="KW-1133">Transmembrane helix</keyword>
<dbReference type="Gene3D" id="3.40.50.10140">
    <property type="entry name" value="Toll/interleukin-1 receptor homology (TIR) domain"/>
    <property type="match status" value="1"/>
</dbReference>